<keyword evidence="3" id="KW-1185">Reference proteome</keyword>
<evidence type="ECO:0000313" key="2">
    <source>
        <dbReference type="EMBL" id="KAK2590779.1"/>
    </source>
</evidence>
<evidence type="ECO:0000313" key="3">
    <source>
        <dbReference type="Proteomes" id="UP001251528"/>
    </source>
</evidence>
<proteinExistence type="predicted"/>
<evidence type="ECO:0000256" key="1">
    <source>
        <dbReference type="SAM" id="MobiDB-lite"/>
    </source>
</evidence>
<dbReference type="CDD" id="cd12148">
    <property type="entry name" value="fungal_TF_MHR"/>
    <property type="match status" value="1"/>
</dbReference>
<comment type="caution">
    <text evidence="2">The sequence shown here is derived from an EMBL/GenBank/DDBJ whole genome shotgun (WGS) entry which is preliminary data.</text>
</comment>
<dbReference type="AlphaFoldDB" id="A0AAJ0CFQ7"/>
<sequence length="223" mass="24347">MPNEQQTDPANDVGEYLPSTPPNTISTSYILPTTYDLSETLIPLTQLPPDANWRINRGISDHLMEMVNVVLSRESLPFSLINKSLFKQDFHHGLGEYHSTALVQSICSLATLMAVDRSYELGGSPPALILNSELGDFFAHDAVATLLTMTSPHNIGNLQALGVLSVYYMGRGQSFTARKMAADYAKAAAELCLSQPVPKCVDDNYIKARASTFCGAISLDRYA</sequence>
<name>A0AAJ0CFQ7_9HYPO</name>
<dbReference type="EMBL" id="JASWJB010000397">
    <property type="protein sequence ID" value="KAK2590779.1"/>
    <property type="molecule type" value="Genomic_DNA"/>
</dbReference>
<gene>
    <name evidence="2" type="ORF">QQS21_011533</name>
</gene>
<dbReference type="Proteomes" id="UP001251528">
    <property type="component" value="Unassembled WGS sequence"/>
</dbReference>
<reference evidence="2" key="1">
    <citation type="submission" date="2023-06" db="EMBL/GenBank/DDBJ databases">
        <title>Conoideocrella luteorostrata (Hypocreales: Clavicipitaceae), a potential biocontrol fungus for elongate hemlock scale in United States Christmas tree production areas.</title>
        <authorList>
            <person name="Barrett H."/>
            <person name="Lovett B."/>
            <person name="Macias A.M."/>
            <person name="Stajich J.E."/>
            <person name="Kasson M.T."/>
        </authorList>
    </citation>
    <scope>NUCLEOTIDE SEQUENCE</scope>
    <source>
        <strain evidence="2">ARSEF 14590</strain>
    </source>
</reference>
<protein>
    <submittedName>
        <fullName evidence="2">Uncharacterized protein</fullName>
    </submittedName>
</protein>
<organism evidence="2 3">
    <name type="scientific">Conoideocrella luteorostrata</name>
    <dbReference type="NCBI Taxonomy" id="1105319"/>
    <lineage>
        <taxon>Eukaryota</taxon>
        <taxon>Fungi</taxon>
        <taxon>Dikarya</taxon>
        <taxon>Ascomycota</taxon>
        <taxon>Pezizomycotina</taxon>
        <taxon>Sordariomycetes</taxon>
        <taxon>Hypocreomycetidae</taxon>
        <taxon>Hypocreales</taxon>
        <taxon>Clavicipitaceae</taxon>
        <taxon>Conoideocrella</taxon>
    </lineage>
</organism>
<feature type="region of interest" description="Disordered" evidence="1">
    <location>
        <begin position="1"/>
        <end position="21"/>
    </location>
</feature>
<accession>A0AAJ0CFQ7</accession>